<sequence length="603" mass="67642">MNVGISVFHAIQGIYCRGPNEELLAIEGRNADQVVTHWPHIRAHIEASKTSCTTLPSGVEVFVTPIELPGFQCHSDFLGLDDHRYSVRELHHEGKGCYLGLLTTQNTEGTSEEAEFRDWLETFFLLETSLWPGFHDENLKNAKAVRISEQITTLFETSLQNISSNDEWHIGRHGFLRRVLGFVARNERIQMAIPAFPCKSPNDRKVGGRDPDMAEHIALHTIHSFALKVKKMYPPAVTMWVISDGHVFSDCIGVDDATVSEYDKKLIDIYQRHYTSPEDKYLVRFRGLTDMFLSNSDIATTIPTSFIESIDLAHPIQTAHTPEVETARKIMMAGCQPSSTHFRSLLTAEHPATLSLYRGQTRFMQADLSTPYFLSKSLKQRKKLASIVAAEMIARNAAYSNLLELLFPNYVRLSIHAHSNHGPKYGICLFPREKIRAIDDVGKRHEAVPAYEFQVPTPWHNAVIKVEGDDMVYIGKAEIVKSAIESGEFEGGWVDGTDSTGGHFVLRRTKSTAEETPSLEEVSSKLMTQEKPSHLSDRIRRWITQAMRLGCLRSDHSFPEIDVIGKDHVKTTATEVDSSSDGSLQEKNSHAKAKVGLKLCGTS</sequence>
<reference evidence="1" key="1">
    <citation type="journal article" date="2020" name="Stud. Mycol.">
        <title>101 Dothideomycetes genomes: a test case for predicting lifestyles and emergence of pathogens.</title>
        <authorList>
            <person name="Haridas S."/>
            <person name="Albert R."/>
            <person name="Binder M."/>
            <person name="Bloem J."/>
            <person name="Labutti K."/>
            <person name="Salamov A."/>
            <person name="Andreopoulos B."/>
            <person name="Baker S."/>
            <person name="Barry K."/>
            <person name="Bills G."/>
            <person name="Bluhm B."/>
            <person name="Cannon C."/>
            <person name="Castanera R."/>
            <person name="Culley D."/>
            <person name="Daum C."/>
            <person name="Ezra D."/>
            <person name="Gonzalez J."/>
            <person name="Henrissat B."/>
            <person name="Kuo A."/>
            <person name="Liang C."/>
            <person name="Lipzen A."/>
            <person name="Lutzoni F."/>
            <person name="Magnuson J."/>
            <person name="Mondo S."/>
            <person name="Nolan M."/>
            <person name="Ohm R."/>
            <person name="Pangilinan J."/>
            <person name="Park H.-J."/>
            <person name="Ramirez L."/>
            <person name="Alfaro M."/>
            <person name="Sun H."/>
            <person name="Tritt A."/>
            <person name="Yoshinaga Y."/>
            <person name="Zwiers L.-H."/>
            <person name="Turgeon B."/>
            <person name="Goodwin S."/>
            <person name="Spatafora J."/>
            <person name="Crous P."/>
            <person name="Grigoriev I."/>
        </authorList>
    </citation>
    <scope>NUCLEOTIDE SEQUENCE</scope>
    <source>
        <strain evidence="1">CBS 119925</strain>
    </source>
</reference>
<dbReference type="Pfam" id="PF05141">
    <property type="entry name" value="DIT1_PvcA"/>
    <property type="match status" value="1"/>
</dbReference>
<dbReference type="EMBL" id="MU006578">
    <property type="protein sequence ID" value="KAF2746336.1"/>
    <property type="molecule type" value="Genomic_DNA"/>
</dbReference>
<dbReference type="OrthoDB" id="429813at2759"/>
<gene>
    <name evidence="1" type="ORF">M011DRAFT_92691</name>
</gene>
<accession>A0A6A6V8W2</accession>
<protein>
    <recommendedName>
        <fullName evidence="3">Pyoverdine/dityrosine biosynthesis protein</fullName>
    </recommendedName>
</protein>
<dbReference type="PANTHER" id="PTHR37285">
    <property type="entry name" value="SPORE WALL MATURATION PROTEIN DIT1"/>
    <property type="match status" value="1"/>
</dbReference>
<dbReference type="InterPro" id="IPR007817">
    <property type="entry name" value="Isocyanide_synthase_DIT1"/>
</dbReference>
<dbReference type="AlphaFoldDB" id="A0A6A6V8W2"/>
<name>A0A6A6V8W2_9PLEO</name>
<dbReference type="Proteomes" id="UP000799440">
    <property type="component" value="Unassembled WGS sequence"/>
</dbReference>
<evidence type="ECO:0000313" key="1">
    <source>
        <dbReference type="EMBL" id="KAF2746336.1"/>
    </source>
</evidence>
<evidence type="ECO:0000313" key="2">
    <source>
        <dbReference type="Proteomes" id="UP000799440"/>
    </source>
</evidence>
<organism evidence="1 2">
    <name type="scientific">Sporormia fimetaria CBS 119925</name>
    <dbReference type="NCBI Taxonomy" id="1340428"/>
    <lineage>
        <taxon>Eukaryota</taxon>
        <taxon>Fungi</taxon>
        <taxon>Dikarya</taxon>
        <taxon>Ascomycota</taxon>
        <taxon>Pezizomycotina</taxon>
        <taxon>Dothideomycetes</taxon>
        <taxon>Pleosporomycetidae</taxon>
        <taxon>Pleosporales</taxon>
        <taxon>Sporormiaceae</taxon>
        <taxon>Sporormia</taxon>
    </lineage>
</organism>
<dbReference type="PANTHER" id="PTHR37285:SF5">
    <property type="entry name" value="SPORE WALL MATURATION PROTEIN DIT1"/>
    <property type="match status" value="1"/>
</dbReference>
<evidence type="ECO:0008006" key="3">
    <source>
        <dbReference type="Google" id="ProtNLM"/>
    </source>
</evidence>
<keyword evidence="2" id="KW-1185">Reference proteome</keyword>
<proteinExistence type="predicted"/>